<organism evidence="6 7">
    <name type="scientific">Clathrus columnatus</name>
    <dbReference type="NCBI Taxonomy" id="1419009"/>
    <lineage>
        <taxon>Eukaryota</taxon>
        <taxon>Fungi</taxon>
        <taxon>Dikarya</taxon>
        <taxon>Basidiomycota</taxon>
        <taxon>Agaricomycotina</taxon>
        <taxon>Agaricomycetes</taxon>
        <taxon>Phallomycetidae</taxon>
        <taxon>Phallales</taxon>
        <taxon>Clathraceae</taxon>
        <taxon>Clathrus</taxon>
    </lineage>
</organism>
<sequence>MLRRIALKQKRLFSTNTNTDYALFDADTPEGMRHIVNLKLKRKRMEFIKSQFGHLGSSQTRDNTFQPHHTLHRPPSSSSLTLSSLMSAGAHFGHSTSLLNPAFTPYVYGTRAGITIINLDTTLPLLRRAAALIRAVALQDGTIIFVGTRPELKPIVKKASERVGENSYYVGERWLPGTLTNRVQIFSPTTAMTTKIIPDLVVFLNPITNLTAIRECAVQHVPTIGIIDSNADPRIVMYPIPANDESLATAEIIAGVLSISAREGVQTRAAELEKRRKEAEAEEKRAREVKFDLL</sequence>
<feature type="coiled-coil region" evidence="4">
    <location>
        <begin position="262"/>
        <end position="289"/>
    </location>
</feature>
<evidence type="ECO:0000313" key="6">
    <source>
        <dbReference type="EMBL" id="GJJ11922.1"/>
    </source>
</evidence>
<dbReference type="InterPro" id="IPR001865">
    <property type="entry name" value="Ribosomal_uS2"/>
</dbReference>
<accession>A0AAV5AE56</accession>
<dbReference type="Proteomes" id="UP001050691">
    <property type="component" value="Unassembled WGS sequence"/>
</dbReference>
<comment type="caution">
    <text evidence="6">The sequence shown here is derived from an EMBL/GenBank/DDBJ whole genome shotgun (WGS) entry which is preliminary data.</text>
</comment>
<dbReference type="GO" id="GO:0006412">
    <property type="term" value="P:translation"/>
    <property type="evidence" value="ECO:0007669"/>
    <property type="project" value="InterPro"/>
</dbReference>
<dbReference type="InterPro" id="IPR023591">
    <property type="entry name" value="Ribosomal_uS2_flav_dom_sf"/>
</dbReference>
<proteinExistence type="inferred from homology"/>
<evidence type="ECO:0000256" key="4">
    <source>
        <dbReference type="SAM" id="Coils"/>
    </source>
</evidence>
<dbReference type="HAMAP" id="MF_00291_B">
    <property type="entry name" value="Ribosomal_uS2_B"/>
    <property type="match status" value="1"/>
</dbReference>
<gene>
    <name evidence="6" type="ORF">Clacol_006160</name>
</gene>
<comment type="similarity">
    <text evidence="1">Belongs to the universal ribosomal protein uS2 family.</text>
</comment>
<protein>
    <recommendedName>
        <fullName evidence="8">Ribosomal protein S2</fullName>
    </recommendedName>
</protein>
<evidence type="ECO:0000256" key="5">
    <source>
        <dbReference type="SAM" id="MobiDB-lite"/>
    </source>
</evidence>
<feature type="region of interest" description="Disordered" evidence="5">
    <location>
        <begin position="58"/>
        <end position="77"/>
    </location>
</feature>
<dbReference type="PROSITE" id="PS00962">
    <property type="entry name" value="RIBOSOMAL_S2_1"/>
    <property type="match status" value="1"/>
</dbReference>
<dbReference type="SUPFAM" id="SSF52313">
    <property type="entry name" value="Ribosomal protein S2"/>
    <property type="match status" value="1"/>
</dbReference>
<evidence type="ECO:0000256" key="1">
    <source>
        <dbReference type="ARBA" id="ARBA00006242"/>
    </source>
</evidence>
<evidence type="ECO:0008006" key="8">
    <source>
        <dbReference type="Google" id="ProtNLM"/>
    </source>
</evidence>
<dbReference type="GO" id="GO:0003735">
    <property type="term" value="F:structural constituent of ribosome"/>
    <property type="evidence" value="ECO:0007669"/>
    <property type="project" value="InterPro"/>
</dbReference>
<dbReference type="InterPro" id="IPR018130">
    <property type="entry name" value="Ribosomal_uS2_CS"/>
</dbReference>
<dbReference type="PRINTS" id="PR00395">
    <property type="entry name" value="RIBOSOMALS2"/>
</dbReference>
<evidence type="ECO:0000256" key="2">
    <source>
        <dbReference type="ARBA" id="ARBA00022980"/>
    </source>
</evidence>
<feature type="compositionally biased region" description="Polar residues" evidence="5">
    <location>
        <begin position="58"/>
        <end position="67"/>
    </location>
</feature>
<dbReference type="EMBL" id="BPWL01000007">
    <property type="protein sequence ID" value="GJJ11922.1"/>
    <property type="molecule type" value="Genomic_DNA"/>
</dbReference>
<reference evidence="6" key="1">
    <citation type="submission" date="2021-10" db="EMBL/GenBank/DDBJ databases">
        <title>De novo Genome Assembly of Clathrus columnatus (Basidiomycota, Fungi) Using Illumina and Nanopore Sequence Data.</title>
        <authorList>
            <person name="Ogiso-Tanaka E."/>
            <person name="Itagaki H."/>
            <person name="Hosoya T."/>
            <person name="Hosaka K."/>
        </authorList>
    </citation>
    <scope>NUCLEOTIDE SEQUENCE</scope>
    <source>
        <strain evidence="6">MO-923</strain>
    </source>
</reference>
<keyword evidence="3" id="KW-0687">Ribonucleoprotein</keyword>
<dbReference type="Pfam" id="PF00318">
    <property type="entry name" value="Ribosomal_S2"/>
    <property type="match status" value="2"/>
</dbReference>
<dbReference type="GO" id="GO:0005763">
    <property type="term" value="C:mitochondrial small ribosomal subunit"/>
    <property type="evidence" value="ECO:0007669"/>
    <property type="project" value="TreeGrafter"/>
</dbReference>
<dbReference type="CDD" id="cd01425">
    <property type="entry name" value="RPS2"/>
    <property type="match status" value="1"/>
</dbReference>
<evidence type="ECO:0000256" key="3">
    <source>
        <dbReference type="ARBA" id="ARBA00023274"/>
    </source>
</evidence>
<evidence type="ECO:0000313" key="7">
    <source>
        <dbReference type="Proteomes" id="UP001050691"/>
    </source>
</evidence>
<dbReference type="NCBIfam" id="TIGR01011">
    <property type="entry name" value="rpsB_bact"/>
    <property type="match status" value="1"/>
</dbReference>
<keyword evidence="7" id="KW-1185">Reference proteome</keyword>
<dbReference type="InterPro" id="IPR005706">
    <property type="entry name" value="Ribosomal_uS2_bac/mit/plastid"/>
</dbReference>
<keyword evidence="2" id="KW-0689">Ribosomal protein</keyword>
<name>A0AAV5AE56_9AGAM</name>
<keyword evidence="4" id="KW-0175">Coiled coil</keyword>
<dbReference type="Gene3D" id="3.40.50.10490">
    <property type="entry name" value="Glucose-6-phosphate isomerase like protein, domain 1"/>
    <property type="match status" value="1"/>
</dbReference>
<dbReference type="PANTHER" id="PTHR12534">
    <property type="entry name" value="30S RIBOSOMAL PROTEIN S2 PROKARYOTIC AND ORGANELLAR"/>
    <property type="match status" value="1"/>
</dbReference>
<dbReference type="AlphaFoldDB" id="A0AAV5AE56"/>
<dbReference type="PANTHER" id="PTHR12534:SF0">
    <property type="entry name" value="SMALL RIBOSOMAL SUBUNIT PROTEIN US2M"/>
    <property type="match status" value="1"/>
</dbReference>